<dbReference type="Proteomes" id="UP001180020">
    <property type="component" value="Unassembled WGS sequence"/>
</dbReference>
<dbReference type="PANTHER" id="PTHR33983">
    <property type="entry name" value="OS07G0185900 PROTEIN"/>
    <property type="match status" value="1"/>
</dbReference>
<comment type="caution">
    <text evidence="2">The sequence shown here is derived from an EMBL/GenBank/DDBJ whole genome shotgun (WGS) entry which is preliminary data.</text>
</comment>
<dbReference type="EMBL" id="JAUJYO010000007">
    <property type="protein sequence ID" value="KAK1311889.1"/>
    <property type="molecule type" value="Genomic_DNA"/>
</dbReference>
<gene>
    <name evidence="2" type="ORF">QJS10_CPA07g00999</name>
</gene>
<dbReference type="AlphaFoldDB" id="A0AAV9EFZ6"/>
<evidence type="ECO:0000256" key="1">
    <source>
        <dbReference type="SAM" id="MobiDB-lite"/>
    </source>
</evidence>
<name>A0AAV9EFZ6_ACOCL</name>
<accession>A0AAV9EFZ6</accession>
<evidence type="ECO:0000313" key="3">
    <source>
        <dbReference type="Proteomes" id="UP001180020"/>
    </source>
</evidence>
<organism evidence="2 3">
    <name type="scientific">Acorus calamus</name>
    <name type="common">Sweet flag</name>
    <dbReference type="NCBI Taxonomy" id="4465"/>
    <lineage>
        <taxon>Eukaryota</taxon>
        <taxon>Viridiplantae</taxon>
        <taxon>Streptophyta</taxon>
        <taxon>Embryophyta</taxon>
        <taxon>Tracheophyta</taxon>
        <taxon>Spermatophyta</taxon>
        <taxon>Magnoliopsida</taxon>
        <taxon>Liliopsida</taxon>
        <taxon>Acoraceae</taxon>
        <taxon>Acorus</taxon>
    </lineage>
</organism>
<proteinExistence type="predicted"/>
<keyword evidence="3" id="KW-1185">Reference proteome</keyword>
<evidence type="ECO:0000313" key="2">
    <source>
        <dbReference type="EMBL" id="KAK1311889.1"/>
    </source>
</evidence>
<dbReference type="PANTHER" id="PTHR33983:SF1">
    <property type="entry name" value="OS07G0185900 PROTEIN"/>
    <property type="match status" value="1"/>
</dbReference>
<sequence>MSKCVEILDMGVRIAARFHSHCPQTARMYYKPPPSQSDGGKKETGKDHPSQPSKGLSLSAVDSTELIFWSAF</sequence>
<reference evidence="2" key="1">
    <citation type="journal article" date="2023" name="Nat. Commun.">
        <title>Diploid and tetraploid genomes of Acorus and the evolution of monocots.</title>
        <authorList>
            <person name="Ma L."/>
            <person name="Liu K.W."/>
            <person name="Li Z."/>
            <person name="Hsiao Y.Y."/>
            <person name="Qi Y."/>
            <person name="Fu T."/>
            <person name="Tang G.D."/>
            <person name="Zhang D."/>
            <person name="Sun W.H."/>
            <person name="Liu D.K."/>
            <person name="Li Y."/>
            <person name="Chen G.Z."/>
            <person name="Liu X.D."/>
            <person name="Liao X.Y."/>
            <person name="Jiang Y.T."/>
            <person name="Yu X."/>
            <person name="Hao Y."/>
            <person name="Huang J."/>
            <person name="Zhao X.W."/>
            <person name="Ke S."/>
            <person name="Chen Y.Y."/>
            <person name="Wu W.L."/>
            <person name="Hsu J.L."/>
            <person name="Lin Y.F."/>
            <person name="Huang M.D."/>
            <person name="Li C.Y."/>
            <person name="Huang L."/>
            <person name="Wang Z.W."/>
            <person name="Zhao X."/>
            <person name="Zhong W.Y."/>
            <person name="Peng D.H."/>
            <person name="Ahmad S."/>
            <person name="Lan S."/>
            <person name="Zhang J.S."/>
            <person name="Tsai W.C."/>
            <person name="Van de Peer Y."/>
            <person name="Liu Z.J."/>
        </authorList>
    </citation>
    <scope>NUCLEOTIDE SEQUENCE</scope>
    <source>
        <strain evidence="2">CP</strain>
    </source>
</reference>
<reference evidence="2" key="2">
    <citation type="submission" date="2023-06" db="EMBL/GenBank/DDBJ databases">
        <authorList>
            <person name="Ma L."/>
            <person name="Liu K.-W."/>
            <person name="Li Z."/>
            <person name="Hsiao Y.-Y."/>
            <person name="Qi Y."/>
            <person name="Fu T."/>
            <person name="Tang G."/>
            <person name="Zhang D."/>
            <person name="Sun W.-H."/>
            <person name="Liu D.-K."/>
            <person name="Li Y."/>
            <person name="Chen G.-Z."/>
            <person name="Liu X.-D."/>
            <person name="Liao X.-Y."/>
            <person name="Jiang Y.-T."/>
            <person name="Yu X."/>
            <person name="Hao Y."/>
            <person name="Huang J."/>
            <person name="Zhao X.-W."/>
            <person name="Ke S."/>
            <person name="Chen Y.-Y."/>
            <person name="Wu W.-L."/>
            <person name="Hsu J.-L."/>
            <person name="Lin Y.-F."/>
            <person name="Huang M.-D."/>
            <person name="Li C.-Y."/>
            <person name="Huang L."/>
            <person name="Wang Z.-W."/>
            <person name="Zhao X."/>
            <person name="Zhong W.-Y."/>
            <person name="Peng D.-H."/>
            <person name="Ahmad S."/>
            <person name="Lan S."/>
            <person name="Zhang J.-S."/>
            <person name="Tsai W.-C."/>
            <person name="Van De Peer Y."/>
            <person name="Liu Z.-J."/>
        </authorList>
    </citation>
    <scope>NUCLEOTIDE SEQUENCE</scope>
    <source>
        <strain evidence="2">CP</strain>
        <tissue evidence="2">Leaves</tissue>
    </source>
</reference>
<protein>
    <submittedName>
        <fullName evidence="2">Uncharacterized protein</fullName>
    </submittedName>
</protein>
<feature type="compositionally biased region" description="Basic and acidic residues" evidence="1">
    <location>
        <begin position="39"/>
        <end position="49"/>
    </location>
</feature>
<feature type="region of interest" description="Disordered" evidence="1">
    <location>
        <begin position="26"/>
        <end position="58"/>
    </location>
</feature>